<keyword evidence="7 9" id="KW-0472">Membrane</keyword>
<keyword evidence="4 9" id="KW-0812">Transmembrane</keyword>
<dbReference type="GO" id="GO:0098855">
    <property type="term" value="C:HCN channel complex"/>
    <property type="evidence" value="ECO:0007669"/>
    <property type="project" value="TreeGrafter"/>
</dbReference>
<accession>A0A914BNT6</accession>
<evidence type="ECO:0000256" key="8">
    <source>
        <dbReference type="SAM" id="MobiDB-lite"/>
    </source>
</evidence>
<dbReference type="OrthoDB" id="421226at2759"/>
<dbReference type="PANTHER" id="PTHR45689:SF5">
    <property type="entry name" value="I[[H]] CHANNEL, ISOFORM E"/>
    <property type="match status" value="1"/>
</dbReference>
<keyword evidence="6" id="KW-0406">Ion transport</keyword>
<dbReference type="GO" id="GO:0005249">
    <property type="term" value="F:voltage-gated potassium channel activity"/>
    <property type="evidence" value="ECO:0007669"/>
    <property type="project" value="TreeGrafter"/>
</dbReference>
<dbReference type="SUPFAM" id="SSF81324">
    <property type="entry name" value="Voltage-gated potassium channels"/>
    <property type="match status" value="1"/>
</dbReference>
<evidence type="ECO:0000256" key="7">
    <source>
        <dbReference type="ARBA" id="ARBA00023136"/>
    </source>
</evidence>
<dbReference type="GeneID" id="119745219"/>
<dbReference type="OMA" id="CESNCEF"/>
<dbReference type="SMART" id="SM00100">
    <property type="entry name" value="cNMP"/>
    <property type="match status" value="1"/>
</dbReference>
<protein>
    <recommendedName>
        <fullName evidence="10">Cyclic nucleotide-binding domain-containing protein</fullName>
    </recommendedName>
</protein>
<evidence type="ECO:0000256" key="2">
    <source>
        <dbReference type="ARBA" id="ARBA00022448"/>
    </source>
</evidence>
<evidence type="ECO:0000256" key="1">
    <source>
        <dbReference type="ARBA" id="ARBA00004651"/>
    </source>
</evidence>
<dbReference type="InterPro" id="IPR013621">
    <property type="entry name" value="Ion_trans_N"/>
</dbReference>
<dbReference type="InterPro" id="IPR051413">
    <property type="entry name" value="K/Na_HCN_channel"/>
</dbReference>
<evidence type="ECO:0000256" key="6">
    <source>
        <dbReference type="ARBA" id="ARBA00023065"/>
    </source>
</evidence>
<evidence type="ECO:0000313" key="11">
    <source>
        <dbReference type="EnsemblMetazoa" id="XP_038077371.1"/>
    </source>
</evidence>
<dbReference type="SUPFAM" id="SSF51206">
    <property type="entry name" value="cAMP-binding domain-like"/>
    <property type="match status" value="1"/>
</dbReference>
<feature type="region of interest" description="Disordered" evidence="8">
    <location>
        <begin position="17"/>
        <end position="37"/>
    </location>
</feature>
<sequence>MSLTGRPWIVINKVSPLDPRPEERVGHAGGRGKSDRHVLEVDGDVQADRARSELDVLQSLTSLPATATAPRPRRSSVSATLGAAFTRENFFHAAEKDFVKKIYRSEKALKEEQQRQQDIKSFVIHPFSNFRWYWDLFMVLLMAITLVILPINIAFFSEDFSLQWSITNCVTDSFFMADIVLNFFTGIVHHQNEEVILDRRTIACKYLRGWFLIDLPSSFPMDYFYLLFRGDSDYDQTALKLRAIRLAKILSVLRLLRLTRLLRYVHRLEEILNVEGALIRITNLVLLVLVIIHWNGCMQFLVPFFQGFPRDSWVVISGLENASKWEQYSWSFFKAICHMLSIGFGQHPPHNLTEMWCATLSMMIGATFYALFIGNMSTLLLSIDASGRIYNEKICQVKEYMRYRKIPASTQKRVLMYYEHRYQRKYFDEDAILRQQSAPLRREIVQHHLRSLVKKAEFLSKGSPSFVIDIIEKLHFEVYLAGDVIITAGSRGDAMYFIEHGMVEICVNNRVVGTLQDGDHFGEISLLIDERRVASVLAASTCDLYRLAKDDFEEVLEENPEMRAIMAEVAKERLRKIGTPSKDEEDKEIALDR</sequence>
<dbReference type="Pfam" id="PF08412">
    <property type="entry name" value="Ion_trans_N"/>
    <property type="match status" value="1"/>
</dbReference>
<dbReference type="Gene3D" id="1.10.287.70">
    <property type="match status" value="1"/>
</dbReference>
<dbReference type="GO" id="GO:0035725">
    <property type="term" value="P:sodium ion transmembrane transport"/>
    <property type="evidence" value="ECO:0007669"/>
    <property type="project" value="TreeGrafter"/>
</dbReference>
<evidence type="ECO:0000256" key="4">
    <source>
        <dbReference type="ARBA" id="ARBA00022692"/>
    </source>
</evidence>
<dbReference type="Gene3D" id="2.60.120.10">
    <property type="entry name" value="Jelly Rolls"/>
    <property type="match status" value="1"/>
</dbReference>
<dbReference type="PRINTS" id="PR00103">
    <property type="entry name" value="CAMPKINASE"/>
</dbReference>
<feature type="transmembrane region" description="Helical" evidence="9">
    <location>
        <begin position="277"/>
        <end position="294"/>
    </location>
</feature>
<dbReference type="CDD" id="cd00038">
    <property type="entry name" value="CAP_ED"/>
    <property type="match status" value="1"/>
</dbReference>
<dbReference type="InterPro" id="IPR014710">
    <property type="entry name" value="RmlC-like_jellyroll"/>
</dbReference>
<feature type="compositionally biased region" description="Basic and acidic residues" evidence="8">
    <location>
        <begin position="19"/>
        <end position="37"/>
    </location>
</feature>
<feature type="transmembrane region" description="Helical" evidence="9">
    <location>
        <begin position="132"/>
        <end position="156"/>
    </location>
</feature>
<dbReference type="Pfam" id="PF00027">
    <property type="entry name" value="cNMP_binding"/>
    <property type="match status" value="1"/>
</dbReference>
<name>A0A914BNT6_PATMI</name>
<dbReference type="PANTHER" id="PTHR45689">
    <property type="entry name" value="I[[H]] CHANNEL, ISOFORM E"/>
    <property type="match status" value="1"/>
</dbReference>
<organism evidence="11 12">
    <name type="scientific">Patiria miniata</name>
    <name type="common">Bat star</name>
    <name type="synonym">Asterina miniata</name>
    <dbReference type="NCBI Taxonomy" id="46514"/>
    <lineage>
        <taxon>Eukaryota</taxon>
        <taxon>Metazoa</taxon>
        <taxon>Echinodermata</taxon>
        <taxon>Eleutherozoa</taxon>
        <taxon>Asterozoa</taxon>
        <taxon>Asteroidea</taxon>
        <taxon>Valvatacea</taxon>
        <taxon>Valvatida</taxon>
        <taxon>Asterinidae</taxon>
        <taxon>Patiria</taxon>
    </lineage>
</organism>
<dbReference type="Proteomes" id="UP000887568">
    <property type="component" value="Unplaced"/>
</dbReference>
<dbReference type="GO" id="GO:0003254">
    <property type="term" value="P:regulation of membrane depolarization"/>
    <property type="evidence" value="ECO:0007669"/>
    <property type="project" value="TreeGrafter"/>
</dbReference>
<dbReference type="Gene3D" id="1.10.287.630">
    <property type="entry name" value="Helix hairpin bin"/>
    <property type="match status" value="1"/>
</dbReference>
<feature type="transmembrane region" description="Helical" evidence="9">
    <location>
        <begin position="360"/>
        <end position="383"/>
    </location>
</feature>
<keyword evidence="2" id="KW-0813">Transport</keyword>
<dbReference type="InterPro" id="IPR000595">
    <property type="entry name" value="cNMP-bd_dom"/>
</dbReference>
<dbReference type="RefSeq" id="XP_038077371.1">
    <property type="nucleotide sequence ID" value="XM_038221443.1"/>
</dbReference>
<dbReference type="InterPro" id="IPR018490">
    <property type="entry name" value="cNMP-bd_dom_sf"/>
</dbReference>
<dbReference type="EnsemblMetazoa" id="XM_038221443.1">
    <property type="protein sequence ID" value="XP_038077371.1"/>
    <property type="gene ID" value="LOC119745219"/>
</dbReference>
<comment type="subcellular location">
    <subcellularLocation>
        <location evidence="1">Cell membrane</location>
        <topology evidence="1">Multi-pass membrane protein</topology>
    </subcellularLocation>
</comment>
<dbReference type="Pfam" id="PF00520">
    <property type="entry name" value="Ion_trans"/>
    <property type="match status" value="1"/>
</dbReference>
<keyword evidence="3" id="KW-1003">Cell membrane</keyword>
<reference evidence="11" key="1">
    <citation type="submission" date="2022-11" db="UniProtKB">
        <authorList>
            <consortium name="EnsemblMetazoa"/>
        </authorList>
    </citation>
    <scope>IDENTIFICATION</scope>
</reference>
<proteinExistence type="predicted"/>
<dbReference type="AlphaFoldDB" id="A0A914BNT6"/>
<feature type="domain" description="Cyclic nucleotide-binding" evidence="10">
    <location>
        <begin position="458"/>
        <end position="573"/>
    </location>
</feature>
<dbReference type="PROSITE" id="PS50042">
    <property type="entry name" value="CNMP_BINDING_3"/>
    <property type="match status" value="1"/>
</dbReference>
<dbReference type="InterPro" id="IPR005821">
    <property type="entry name" value="Ion_trans_dom"/>
</dbReference>
<evidence type="ECO:0000259" key="10">
    <source>
        <dbReference type="PROSITE" id="PS50042"/>
    </source>
</evidence>
<evidence type="ECO:0000256" key="3">
    <source>
        <dbReference type="ARBA" id="ARBA00022475"/>
    </source>
</evidence>
<keyword evidence="5 9" id="KW-1133">Transmembrane helix</keyword>
<evidence type="ECO:0000256" key="9">
    <source>
        <dbReference type="SAM" id="Phobius"/>
    </source>
</evidence>
<keyword evidence="12" id="KW-1185">Reference proteome</keyword>
<evidence type="ECO:0000256" key="5">
    <source>
        <dbReference type="ARBA" id="ARBA00022989"/>
    </source>
</evidence>
<evidence type="ECO:0000313" key="12">
    <source>
        <dbReference type="Proteomes" id="UP000887568"/>
    </source>
</evidence>